<evidence type="ECO:0000313" key="2">
    <source>
        <dbReference type="EMBL" id="GAA4409144.1"/>
    </source>
</evidence>
<evidence type="ECO:0000259" key="1">
    <source>
        <dbReference type="Pfam" id="PF11575"/>
    </source>
</evidence>
<comment type="caution">
    <text evidence="2">The sequence shown here is derived from an EMBL/GenBank/DDBJ whole genome shotgun (WGS) entry which is preliminary data.</text>
</comment>
<dbReference type="RefSeq" id="WP_345206968.1">
    <property type="nucleotide sequence ID" value="NZ_BAABGM010000016.1"/>
</dbReference>
<dbReference type="Proteomes" id="UP001500945">
    <property type="component" value="Unassembled WGS sequence"/>
</dbReference>
<organism evidence="2 3">
    <name type="scientific">Fodinibacter luteus</name>
    <dbReference type="NCBI Taxonomy" id="552064"/>
    <lineage>
        <taxon>Bacteria</taxon>
        <taxon>Bacillati</taxon>
        <taxon>Actinomycetota</taxon>
        <taxon>Actinomycetes</taxon>
        <taxon>Micrococcales</taxon>
        <taxon>Intrasporangiaceae</taxon>
        <taxon>Fodinibacter (ex Wang et al. 2009)</taxon>
    </lineage>
</organism>
<accession>A0ABP8KK78</accession>
<feature type="domain" description="Ferric siderophore reductase C-terminal" evidence="1">
    <location>
        <begin position="168"/>
        <end position="188"/>
    </location>
</feature>
<proteinExistence type="predicted"/>
<dbReference type="InterPro" id="IPR024726">
    <property type="entry name" value="FhuF_C"/>
</dbReference>
<name>A0ABP8KK78_9MICO</name>
<reference evidence="3" key="1">
    <citation type="journal article" date="2019" name="Int. J. Syst. Evol. Microbiol.">
        <title>The Global Catalogue of Microorganisms (GCM) 10K type strain sequencing project: providing services to taxonomists for standard genome sequencing and annotation.</title>
        <authorList>
            <consortium name="The Broad Institute Genomics Platform"/>
            <consortium name="The Broad Institute Genome Sequencing Center for Infectious Disease"/>
            <person name="Wu L."/>
            <person name="Ma J."/>
        </authorList>
    </citation>
    <scope>NUCLEOTIDE SEQUENCE [LARGE SCALE GENOMIC DNA]</scope>
    <source>
        <strain evidence="3">JCM 17809</strain>
    </source>
</reference>
<evidence type="ECO:0000313" key="3">
    <source>
        <dbReference type="Proteomes" id="UP001500945"/>
    </source>
</evidence>
<protein>
    <recommendedName>
        <fullName evidence="1">Ferric siderophore reductase C-terminal domain-containing protein</fullName>
    </recommendedName>
</protein>
<sequence length="198" mass="21168">MSRRHAWLRFTVGGPPLAHDLTTDAVAWQEQLRALQGRWYDVDAPPQVAAAFVLQWLLQVPAHTAAHAAASGPWRAVLPGLTFELGGSLVPSQVRFAGLAGDAGSLGERLARAEQDYRAVAVPVATAYRSLVRLGPHTRAAMVDDMWVAARREAEGAAGLLRPGAAARESCCLLYALPGCVECAGCPRLRAASRRWGP</sequence>
<gene>
    <name evidence="2" type="ORF">GCM10023168_27490</name>
</gene>
<dbReference type="EMBL" id="BAABGM010000016">
    <property type="protein sequence ID" value="GAA4409144.1"/>
    <property type="molecule type" value="Genomic_DNA"/>
</dbReference>
<dbReference type="Pfam" id="PF11575">
    <property type="entry name" value="FhuF_C"/>
    <property type="match status" value="1"/>
</dbReference>
<keyword evidence="3" id="KW-1185">Reference proteome</keyword>